<protein>
    <submittedName>
        <fullName evidence="1">Uncharacterized protein</fullName>
    </submittedName>
</protein>
<evidence type="ECO:0000313" key="1">
    <source>
        <dbReference type="EMBL" id="ABD69476.1"/>
    </source>
</evidence>
<dbReference type="eggNOG" id="COG5281">
    <property type="taxonomic scope" value="Bacteria"/>
</dbReference>
<dbReference type="STRING" id="338969.Rfer_1747"/>
<dbReference type="KEGG" id="rfr:Rfer_1747"/>
<dbReference type="OrthoDB" id="6356376at2"/>
<keyword evidence="2" id="KW-1185">Reference proteome</keyword>
<sequence length="295" mass="32552">MSQSDTQAINPSPAFVLALRQALRPLVRLMMARGITFSYLTELLKSLLVEVAEHDFPIDGKPSTDSRISLLSGLHRKDVNRLRQPRVTAEEKMPSVVSLGAQLVAQWLGNSLYLDAQGQPKPLPRYISEGGAQSFEGLVAGVNSDIRSRVVLDEWLRLGVAHFDEQFRVCLNTQAFVPAKGFDEKAFYFGHNLHDHAAAAAHNLLAQTPSFLERSVHYRGLSAESVEHLAAQSQELGMQALLAVNKTAIERELLDAASEAPRQRMTFGIYFYAEPCQLEPANPAPLEGVEHAIKS</sequence>
<dbReference type="EMBL" id="CP000267">
    <property type="protein sequence ID" value="ABD69476.1"/>
    <property type="molecule type" value="Genomic_DNA"/>
</dbReference>
<dbReference type="Pfam" id="PF20112">
    <property type="entry name" value="DUF6502"/>
    <property type="match status" value="1"/>
</dbReference>
<gene>
    <name evidence="1" type="ordered locus">Rfer_1747</name>
</gene>
<reference evidence="2" key="1">
    <citation type="submission" date="2006-02" db="EMBL/GenBank/DDBJ databases">
        <title>Complete sequence of chromosome of Rhodoferax ferrireducens DSM 15236.</title>
        <authorList>
            <person name="Copeland A."/>
            <person name="Lucas S."/>
            <person name="Lapidus A."/>
            <person name="Barry K."/>
            <person name="Detter J.C."/>
            <person name="Glavina del Rio T."/>
            <person name="Hammon N."/>
            <person name="Israni S."/>
            <person name="Pitluck S."/>
            <person name="Brettin T."/>
            <person name="Bruce D."/>
            <person name="Han C."/>
            <person name="Tapia R."/>
            <person name="Gilna P."/>
            <person name="Kiss H."/>
            <person name="Schmutz J."/>
            <person name="Larimer F."/>
            <person name="Land M."/>
            <person name="Kyrpides N."/>
            <person name="Ivanova N."/>
            <person name="Richardson P."/>
        </authorList>
    </citation>
    <scope>NUCLEOTIDE SEQUENCE [LARGE SCALE GENOMIC DNA]</scope>
    <source>
        <strain evidence="2">ATCC BAA-621 / DSM 15236 / T118</strain>
    </source>
</reference>
<name>Q21XM7_ALBFT</name>
<proteinExistence type="predicted"/>
<dbReference type="HOGENOM" id="CLU_068848_0_1_4"/>
<dbReference type="RefSeq" id="WP_011464044.1">
    <property type="nucleotide sequence ID" value="NC_007908.1"/>
</dbReference>
<organism evidence="1 2">
    <name type="scientific">Albidiferax ferrireducens (strain ATCC BAA-621 / DSM 15236 / T118)</name>
    <name type="common">Rhodoferax ferrireducens</name>
    <dbReference type="NCBI Taxonomy" id="338969"/>
    <lineage>
        <taxon>Bacteria</taxon>
        <taxon>Pseudomonadati</taxon>
        <taxon>Pseudomonadota</taxon>
        <taxon>Betaproteobacteria</taxon>
        <taxon>Burkholderiales</taxon>
        <taxon>Comamonadaceae</taxon>
        <taxon>Rhodoferax</taxon>
    </lineage>
</organism>
<dbReference type="Proteomes" id="UP000008332">
    <property type="component" value="Chromosome"/>
</dbReference>
<evidence type="ECO:0000313" key="2">
    <source>
        <dbReference type="Proteomes" id="UP000008332"/>
    </source>
</evidence>
<dbReference type="AlphaFoldDB" id="Q21XM7"/>
<accession>Q21XM7</accession>
<dbReference type="InterPro" id="IPR045445">
    <property type="entry name" value="DUF6502"/>
</dbReference>